<gene>
    <name evidence="2" type="ORF">HYH02_006693</name>
</gene>
<dbReference type="PANTHER" id="PTHR28348:SF1">
    <property type="entry name" value="UPF0193 PROTEIN EVG1"/>
    <property type="match status" value="1"/>
</dbReference>
<dbReference type="Pfam" id="PF05250">
    <property type="entry name" value="UPF0193"/>
    <property type="match status" value="1"/>
</dbReference>
<dbReference type="Proteomes" id="UP000613740">
    <property type="component" value="Unassembled WGS sequence"/>
</dbReference>
<organism evidence="2 3">
    <name type="scientific">Chlamydomonas schloesseri</name>
    <dbReference type="NCBI Taxonomy" id="2026947"/>
    <lineage>
        <taxon>Eukaryota</taxon>
        <taxon>Viridiplantae</taxon>
        <taxon>Chlorophyta</taxon>
        <taxon>core chlorophytes</taxon>
        <taxon>Chlorophyceae</taxon>
        <taxon>CS clade</taxon>
        <taxon>Chlamydomonadales</taxon>
        <taxon>Chlamydomonadaceae</taxon>
        <taxon>Chlamydomonas</taxon>
    </lineage>
</organism>
<dbReference type="PANTHER" id="PTHR28348">
    <property type="entry name" value="UPF0193 PROTEIN EVG1"/>
    <property type="match status" value="1"/>
</dbReference>
<feature type="region of interest" description="Disordered" evidence="1">
    <location>
        <begin position="1"/>
        <end position="20"/>
    </location>
</feature>
<dbReference type="AlphaFoldDB" id="A0A835T6T8"/>
<dbReference type="OrthoDB" id="10262032at2759"/>
<evidence type="ECO:0000256" key="1">
    <source>
        <dbReference type="SAM" id="MobiDB-lite"/>
    </source>
</evidence>
<sequence>MSWGGQTGNKKNDGFSTLTKETQQLLQGVAKDRGLSQRAMQDMANSVKRGDAAWVSHLSSGTASFQAPKSKTAPLVKAPKVGSAGGLGPALAPPLPGRFSGKKMHGEILRDTPYERDLYVGGAPAPDREAEKDRLSKVMEMGAKGAAEMEARMAAMRKEAKERAAKAARVDVKEVKIDQIVDEIQERLTFLESMKALGRGAEYERQIRTEVAVRLKELEKLGVPVNNK</sequence>
<proteinExistence type="predicted"/>
<dbReference type="EMBL" id="JAEHOD010000066">
    <property type="protein sequence ID" value="KAG2432710.1"/>
    <property type="molecule type" value="Genomic_DNA"/>
</dbReference>
<comment type="caution">
    <text evidence="2">The sequence shown here is derived from an EMBL/GenBank/DDBJ whole genome shotgun (WGS) entry which is preliminary data.</text>
</comment>
<reference evidence="2" key="1">
    <citation type="journal article" date="2020" name="bioRxiv">
        <title>Comparative genomics of Chlamydomonas.</title>
        <authorList>
            <person name="Craig R.J."/>
            <person name="Hasan A.R."/>
            <person name="Ness R.W."/>
            <person name="Keightley P.D."/>
        </authorList>
    </citation>
    <scope>NUCLEOTIDE SEQUENCE</scope>
    <source>
        <strain evidence="2">CCAP 11/173</strain>
    </source>
</reference>
<keyword evidence="3" id="KW-1185">Reference proteome</keyword>
<accession>A0A835T6T8</accession>
<name>A0A835T6T8_9CHLO</name>
<evidence type="ECO:0000313" key="2">
    <source>
        <dbReference type="EMBL" id="KAG2432710.1"/>
    </source>
</evidence>
<dbReference type="InterPro" id="IPR007914">
    <property type="entry name" value="UPF0193"/>
</dbReference>
<protein>
    <submittedName>
        <fullName evidence="2">Uncharacterized protein</fullName>
    </submittedName>
</protein>
<evidence type="ECO:0000313" key="3">
    <source>
        <dbReference type="Proteomes" id="UP000613740"/>
    </source>
</evidence>